<accession>A0AAX4H8D3</accession>
<dbReference type="InterPro" id="IPR051553">
    <property type="entry name" value="Ran_GTPase-activating"/>
</dbReference>
<evidence type="ECO:0000256" key="1">
    <source>
        <dbReference type="PROSITE-ProRule" id="PRU00235"/>
    </source>
</evidence>
<dbReference type="GeneID" id="88172569"/>
<dbReference type="SUPFAM" id="SSF50985">
    <property type="entry name" value="RCC1/BLIP-II"/>
    <property type="match status" value="1"/>
</dbReference>
<feature type="repeat" description="RCC1" evidence="1">
    <location>
        <begin position="442"/>
        <end position="509"/>
    </location>
</feature>
<dbReference type="InterPro" id="IPR009091">
    <property type="entry name" value="RCC1/BLIP-II"/>
</dbReference>
<dbReference type="CDD" id="cd09917">
    <property type="entry name" value="F-box_SF"/>
    <property type="match status" value="1"/>
</dbReference>
<organism evidence="3 4">
    <name type="scientific">Australozyma saopauloensis</name>
    <dbReference type="NCBI Taxonomy" id="291208"/>
    <lineage>
        <taxon>Eukaryota</taxon>
        <taxon>Fungi</taxon>
        <taxon>Dikarya</taxon>
        <taxon>Ascomycota</taxon>
        <taxon>Saccharomycotina</taxon>
        <taxon>Pichiomycetes</taxon>
        <taxon>Metschnikowiaceae</taxon>
        <taxon>Australozyma</taxon>
    </lineage>
</organism>
<dbReference type="GO" id="GO:0005085">
    <property type="term" value="F:guanyl-nucleotide exchange factor activity"/>
    <property type="evidence" value="ECO:0007669"/>
    <property type="project" value="TreeGrafter"/>
</dbReference>
<gene>
    <name evidence="3" type="ORF">PUMCH_001504</name>
</gene>
<dbReference type="PANTHER" id="PTHR45982:SF6">
    <property type="entry name" value="SCF-ASSOCIATED FACTOR 1"/>
    <property type="match status" value="1"/>
</dbReference>
<evidence type="ECO:0000259" key="2">
    <source>
        <dbReference type="Pfam" id="PF00646"/>
    </source>
</evidence>
<dbReference type="InterPro" id="IPR036047">
    <property type="entry name" value="F-box-like_dom_sf"/>
</dbReference>
<dbReference type="Proteomes" id="UP001338582">
    <property type="component" value="Chromosome 2"/>
</dbReference>
<dbReference type="PRINTS" id="PR00633">
    <property type="entry name" value="RCCNDNSATION"/>
</dbReference>
<dbReference type="EMBL" id="CP138895">
    <property type="protein sequence ID" value="WPK24237.1"/>
    <property type="molecule type" value="Genomic_DNA"/>
</dbReference>
<protein>
    <recommendedName>
        <fullName evidence="2">F-box domain-containing protein</fullName>
    </recommendedName>
</protein>
<dbReference type="GO" id="GO:0005737">
    <property type="term" value="C:cytoplasm"/>
    <property type="evidence" value="ECO:0007669"/>
    <property type="project" value="TreeGrafter"/>
</dbReference>
<dbReference type="PROSITE" id="PS00626">
    <property type="entry name" value="RCC1_2"/>
    <property type="match status" value="1"/>
</dbReference>
<proteinExistence type="predicted"/>
<evidence type="ECO:0000313" key="3">
    <source>
        <dbReference type="EMBL" id="WPK24237.1"/>
    </source>
</evidence>
<dbReference type="Pfam" id="PF00415">
    <property type="entry name" value="RCC1"/>
    <property type="match status" value="1"/>
</dbReference>
<feature type="repeat" description="RCC1" evidence="1">
    <location>
        <begin position="76"/>
        <end position="138"/>
    </location>
</feature>
<reference evidence="3 4" key="1">
    <citation type="submission" date="2023-10" db="EMBL/GenBank/DDBJ databases">
        <title>Draft Genome Sequence of Candida saopaulonensis from a very Premature Infant with Sepsis.</title>
        <authorList>
            <person name="Ning Y."/>
            <person name="Dai R."/>
            <person name="Xiao M."/>
            <person name="Xu Y."/>
            <person name="Yan Q."/>
            <person name="Zhang L."/>
        </authorList>
    </citation>
    <scope>NUCLEOTIDE SEQUENCE [LARGE SCALE GENOMIC DNA]</scope>
    <source>
        <strain evidence="3 4">19XY460</strain>
    </source>
</reference>
<evidence type="ECO:0000313" key="4">
    <source>
        <dbReference type="Proteomes" id="UP001338582"/>
    </source>
</evidence>
<dbReference type="SUPFAM" id="SSF81383">
    <property type="entry name" value="F-box domain"/>
    <property type="match status" value="1"/>
</dbReference>
<dbReference type="PANTHER" id="PTHR45982">
    <property type="entry name" value="REGULATOR OF CHROMOSOME CONDENSATION"/>
    <property type="match status" value="1"/>
</dbReference>
<dbReference type="InterPro" id="IPR001810">
    <property type="entry name" value="F-box_dom"/>
</dbReference>
<dbReference type="InterPro" id="IPR000408">
    <property type="entry name" value="Reg_chr_condens"/>
</dbReference>
<name>A0AAX4H8D3_9ASCO</name>
<dbReference type="Pfam" id="PF00646">
    <property type="entry name" value="F-box"/>
    <property type="match status" value="1"/>
</dbReference>
<dbReference type="RefSeq" id="XP_062876620.1">
    <property type="nucleotide sequence ID" value="XM_063020550.1"/>
</dbReference>
<dbReference type="PROSITE" id="PS50012">
    <property type="entry name" value="RCC1_3"/>
    <property type="match status" value="2"/>
</dbReference>
<dbReference type="KEGG" id="asau:88172569"/>
<feature type="domain" description="F-box" evidence="2">
    <location>
        <begin position="4"/>
        <end position="44"/>
    </location>
</feature>
<dbReference type="Gene3D" id="2.130.10.30">
    <property type="entry name" value="Regulator of chromosome condensation 1/beta-lactamase-inhibitor protein II"/>
    <property type="match status" value="2"/>
</dbReference>
<keyword evidence="4" id="KW-1185">Reference proteome</keyword>
<dbReference type="AlphaFoldDB" id="A0AAX4H8D3"/>
<sequence length="511" mass="56915">MNIIDLGEDILCEVCTYLSLPDIMAFSLTCATIHDWVCSNDVFHKLFLRRFGHITPLDPKKYKWSELLKIRSSKDLQFYTWGSGTLGRLGYSPRDVSNDRRARHSFGIHTPTIVSNFKDIIIESILSGGFSFQLLIDGAIYSTGMGYNDGSGRMARPGPQEPDYAPHLDFLTEQIGVHVGVGLRHPIMLVPQLTTRENEDNWNERIKKSSFLTLLRIPSAKSSSQRKIRRISSGRMHILALDNHGVLYSWDSGNHDPELAVQIILPDIDGSIQDISAGWDMSACNVRGTGLLYWHSREPVSKEKCEDKSFESAAFYSIVPQLQLAINFTCLSDTIVYIALDGLLYAYDAPETHDPQSIPKPVSLFNRWLMEHTKNLTEPLFTKISGSFKSFSVFTSNGLVLLGNIDGDCENWIPELLPEIQNTGVIDIVNGDYHKLALTDDGELWSWGIELQRNGCLGLGDLSSSTDDTIINEGLNARVTVPKKVPKPSKGRWLAVTAGGWHSGGLFIAGI</sequence>